<gene>
    <name evidence="5" type="ORF">ACFSJ0_50050</name>
</gene>
<evidence type="ECO:0000313" key="6">
    <source>
        <dbReference type="Proteomes" id="UP001597097"/>
    </source>
</evidence>
<comment type="caution">
    <text evidence="5">The sequence shown here is derived from an EMBL/GenBank/DDBJ whole genome shotgun (WGS) entry which is preliminary data.</text>
</comment>
<evidence type="ECO:0000313" key="5">
    <source>
        <dbReference type="EMBL" id="MFD1545262.1"/>
    </source>
</evidence>
<dbReference type="PANTHER" id="PTHR43708">
    <property type="entry name" value="CONSERVED EXPRESSED OXIDOREDUCTASE (EUROFUNG)"/>
    <property type="match status" value="1"/>
</dbReference>
<comment type="similarity">
    <text evidence="1">Belongs to the Gfo/Idh/MocA family.</text>
</comment>
<reference evidence="6" key="1">
    <citation type="journal article" date="2019" name="Int. J. Syst. Evol. Microbiol.">
        <title>The Global Catalogue of Microorganisms (GCM) 10K type strain sequencing project: providing services to taxonomists for standard genome sequencing and annotation.</title>
        <authorList>
            <consortium name="The Broad Institute Genomics Platform"/>
            <consortium name="The Broad Institute Genome Sequencing Center for Infectious Disease"/>
            <person name="Wu L."/>
            <person name="Ma J."/>
        </authorList>
    </citation>
    <scope>NUCLEOTIDE SEQUENCE [LARGE SCALE GENOMIC DNA]</scope>
    <source>
        <strain evidence="6">CGMCC 1.15399</strain>
    </source>
</reference>
<dbReference type="PANTHER" id="PTHR43708:SF5">
    <property type="entry name" value="CONSERVED EXPRESSED OXIDOREDUCTASE (EUROFUNG)-RELATED"/>
    <property type="match status" value="1"/>
</dbReference>
<dbReference type="Proteomes" id="UP001597097">
    <property type="component" value="Unassembled WGS sequence"/>
</dbReference>
<evidence type="ECO:0000259" key="4">
    <source>
        <dbReference type="Pfam" id="PF22725"/>
    </source>
</evidence>
<feature type="domain" description="Gfo/Idh/MocA-like oxidoreductase N-terminal" evidence="3">
    <location>
        <begin position="14"/>
        <end position="133"/>
    </location>
</feature>
<dbReference type="Pfam" id="PF22725">
    <property type="entry name" value="GFO_IDH_MocA_C3"/>
    <property type="match status" value="1"/>
</dbReference>
<accession>A0ABW4GR89</accession>
<dbReference type="InterPro" id="IPR000683">
    <property type="entry name" value="Gfo/Idh/MocA-like_OxRdtase_N"/>
</dbReference>
<evidence type="ECO:0000256" key="1">
    <source>
        <dbReference type="ARBA" id="ARBA00010928"/>
    </source>
</evidence>
<organism evidence="5 6">
    <name type="scientific">Nonomuraea guangzhouensis</name>
    <dbReference type="NCBI Taxonomy" id="1291555"/>
    <lineage>
        <taxon>Bacteria</taxon>
        <taxon>Bacillati</taxon>
        <taxon>Actinomycetota</taxon>
        <taxon>Actinomycetes</taxon>
        <taxon>Streptosporangiales</taxon>
        <taxon>Streptosporangiaceae</taxon>
        <taxon>Nonomuraea</taxon>
    </lineage>
</organism>
<dbReference type="EMBL" id="JBHUCM010000047">
    <property type="protein sequence ID" value="MFD1545262.1"/>
    <property type="molecule type" value="Genomic_DNA"/>
</dbReference>
<dbReference type="InterPro" id="IPR051317">
    <property type="entry name" value="Gfo/Idh/MocA_oxidoreduct"/>
</dbReference>
<evidence type="ECO:0000259" key="3">
    <source>
        <dbReference type="Pfam" id="PF01408"/>
    </source>
</evidence>
<dbReference type="InterPro" id="IPR055170">
    <property type="entry name" value="GFO_IDH_MocA-like_dom"/>
</dbReference>
<dbReference type="Pfam" id="PF01408">
    <property type="entry name" value="GFO_IDH_MocA"/>
    <property type="match status" value="1"/>
</dbReference>
<proteinExistence type="inferred from homology"/>
<feature type="domain" description="GFO/IDH/MocA-like oxidoreductase" evidence="4">
    <location>
        <begin position="180"/>
        <end position="261"/>
    </location>
</feature>
<evidence type="ECO:0000256" key="2">
    <source>
        <dbReference type="ARBA" id="ARBA00023002"/>
    </source>
</evidence>
<keyword evidence="6" id="KW-1185">Reference proteome</keyword>
<keyword evidence="2" id="KW-0560">Oxidoreductase</keyword>
<sequence>MSFRTIPCSPADPLRVVIAGAGGMGRAWLATVADSPEVTLAGIADLDVALARDAADAAGLPDLPVGTDAVALARQTGAQALINVTIPEAHHPVTTAALFAGLPVLGEKPVAENVSRALSMAAAAEVTGELFMVSQSRRWNPQLAALRGMTARLGAIGTVSTAFFRSERFGGFRDLMPYPLLVDMAIHAFDSARFLLRAEPVTAYCQSYNPPWSWFAGDANATVVFEMEGGTRYVYNGSWCSPGDITSWNGTWRVSGERGTALWDGDHEPVLDAEVAAGEAAGSSYSGIAGALQVFVRALRTGEPPSGEVHENVMSLAMVEAAVRSATSGRVERLDDVLERAHAQALGEETRADVRNALAGWTSVRDVLAGPERVETG</sequence>
<dbReference type="RefSeq" id="WP_219532155.1">
    <property type="nucleotide sequence ID" value="NZ_JAHKRM010000013.1"/>
</dbReference>
<name>A0ABW4GR89_9ACTN</name>
<protein>
    <submittedName>
        <fullName evidence="5">Gfo/Idh/MocA family protein</fullName>
    </submittedName>
</protein>